<protein>
    <submittedName>
        <fullName evidence="1">Uncharacterized protein</fullName>
    </submittedName>
</protein>
<name>A0A378W5W8_9MYCO</name>
<dbReference type="RefSeq" id="WP_145977825.1">
    <property type="nucleotide sequence ID" value="NZ_CP081000.1"/>
</dbReference>
<evidence type="ECO:0000313" key="1">
    <source>
        <dbReference type="EMBL" id="SUA27802.1"/>
    </source>
</evidence>
<dbReference type="AlphaFoldDB" id="A0A378W5W8"/>
<evidence type="ECO:0000313" key="2">
    <source>
        <dbReference type="Proteomes" id="UP000254945"/>
    </source>
</evidence>
<accession>A0A378W5W8</accession>
<reference evidence="1 2" key="1">
    <citation type="submission" date="2018-06" db="EMBL/GenBank/DDBJ databases">
        <authorList>
            <consortium name="Pathogen Informatics"/>
            <person name="Doyle S."/>
        </authorList>
    </citation>
    <scope>NUCLEOTIDE SEQUENCE [LARGE SCALE GENOMIC DNA]</scope>
    <source>
        <strain evidence="1 2">NCTC4524</strain>
    </source>
</reference>
<organism evidence="1 2">
    <name type="scientific">Mycolicibacterium senegalense</name>
    <dbReference type="NCBI Taxonomy" id="1796"/>
    <lineage>
        <taxon>Bacteria</taxon>
        <taxon>Bacillati</taxon>
        <taxon>Actinomycetota</taxon>
        <taxon>Actinomycetes</taxon>
        <taxon>Mycobacteriales</taxon>
        <taxon>Mycobacteriaceae</taxon>
        <taxon>Mycolicibacterium</taxon>
    </lineage>
</organism>
<gene>
    <name evidence="1" type="ORF">NCTC4524_03777</name>
</gene>
<sequence length="246" mass="27927">MSGFVRFVDGDWSWNSSATHFLFDFLAEQLPEGPTRSEVVELHDNNVLMLDLRAPSNDMIVTTIVDKLPAHLEALDPDTRSALQPAVAKLLRLATSQRRHAENSDTMTRSFLEEVQAIVGPLLDGLGFTLDEVDDSPDRGGRRHIVYYRSRDCKVQIYTSSREGEVNGMIAPLDAPNDFGLRADKWQYFTRFSERPDLPPEELVRAARSEYESYDNPLDWVRDRIAANFERAHAGILKMYGNSQLP</sequence>
<dbReference type="EMBL" id="UGQQ01000002">
    <property type="protein sequence ID" value="SUA27802.1"/>
    <property type="molecule type" value="Genomic_DNA"/>
</dbReference>
<dbReference type="Proteomes" id="UP000254945">
    <property type="component" value="Unassembled WGS sequence"/>
</dbReference>
<proteinExistence type="predicted"/>